<dbReference type="STRING" id="1297742.A176_007352"/>
<dbReference type="Pfam" id="PF13692">
    <property type="entry name" value="Glyco_trans_1_4"/>
    <property type="match status" value="1"/>
</dbReference>
<dbReference type="PANTHER" id="PTHR45947:SF15">
    <property type="entry name" value="TEICHURONIC ACID BIOSYNTHESIS GLYCOSYLTRANSFERASE TUAC-RELATED"/>
    <property type="match status" value="1"/>
</dbReference>
<dbReference type="eggNOG" id="COG0438">
    <property type="taxonomic scope" value="Bacteria"/>
</dbReference>
<organism evidence="2 3">
    <name type="scientific">Pseudomyxococcus hansupus</name>
    <dbReference type="NCBI Taxonomy" id="1297742"/>
    <lineage>
        <taxon>Bacteria</taxon>
        <taxon>Pseudomonadati</taxon>
        <taxon>Myxococcota</taxon>
        <taxon>Myxococcia</taxon>
        <taxon>Myxococcales</taxon>
        <taxon>Cystobacterineae</taxon>
        <taxon>Myxococcaceae</taxon>
        <taxon>Pseudomyxococcus</taxon>
    </lineage>
</organism>
<dbReference type="OrthoDB" id="9806653at2"/>
<dbReference type="RefSeq" id="WP_002633952.1">
    <property type="nucleotide sequence ID" value="NZ_CP012109.1"/>
</dbReference>
<dbReference type="InterPro" id="IPR050194">
    <property type="entry name" value="Glycosyltransferase_grp1"/>
</dbReference>
<protein>
    <submittedName>
        <fullName evidence="2">Glycosyltransferase</fullName>
    </submittedName>
</protein>
<reference evidence="2 3" key="1">
    <citation type="journal article" date="2016" name="PLoS ONE">
        <title>Complete Genome Sequence and Comparative Genomics of a Novel Myxobacterium Myxococcus hansupus.</title>
        <authorList>
            <person name="Sharma G."/>
            <person name="Narwani T."/>
            <person name="Subramanian S."/>
        </authorList>
    </citation>
    <scope>NUCLEOTIDE SEQUENCE [LARGE SCALE GENOMIC DNA]</scope>
    <source>
        <strain evidence="3">mixupus</strain>
    </source>
</reference>
<evidence type="ECO:0000313" key="2">
    <source>
        <dbReference type="EMBL" id="AKQ70440.1"/>
    </source>
</evidence>
<proteinExistence type="predicted"/>
<dbReference type="Gene3D" id="3.40.50.2000">
    <property type="entry name" value="Glycogen Phosphorylase B"/>
    <property type="match status" value="2"/>
</dbReference>
<keyword evidence="2" id="KW-0808">Transferase</keyword>
<dbReference type="Pfam" id="PF13439">
    <property type="entry name" value="Glyco_transf_4"/>
    <property type="match status" value="1"/>
</dbReference>
<feature type="domain" description="Glycosyltransferase subfamily 4-like N-terminal" evidence="1">
    <location>
        <begin position="18"/>
        <end position="189"/>
    </location>
</feature>
<dbReference type="AlphaFoldDB" id="A0A0H4XA10"/>
<dbReference type="PANTHER" id="PTHR45947">
    <property type="entry name" value="SULFOQUINOVOSYL TRANSFERASE SQD2"/>
    <property type="match status" value="1"/>
</dbReference>
<accession>A0A0H4XA10</accession>
<dbReference type="SUPFAM" id="SSF53756">
    <property type="entry name" value="UDP-Glycosyltransferase/glycogen phosphorylase"/>
    <property type="match status" value="1"/>
</dbReference>
<evidence type="ECO:0000313" key="3">
    <source>
        <dbReference type="Proteomes" id="UP000009026"/>
    </source>
</evidence>
<evidence type="ECO:0000259" key="1">
    <source>
        <dbReference type="Pfam" id="PF13439"/>
    </source>
</evidence>
<dbReference type="EMBL" id="CP012109">
    <property type="protein sequence ID" value="AKQ70440.1"/>
    <property type="molecule type" value="Genomic_DNA"/>
</dbReference>
<sequence length="397" mass="42555">MSDSPRVLLLAERFPPDIGGLARSGARTAGSLVKLGAKVDVLAWTRTAAPGALQTVDDAGDISPFARGVTLHRLGLFGSTDLSMQHTLDVLGYLHAKQRYDLVWGHYLFPPGFLAVAFAESVGIASVVSARGNDVDQLMFPPGDFARLLWTLQRARILTAASADLGRKMCMLLGREETVEVVPNAVDTAIFSPGPADPALRERLGIAPDEAVLGFSGELRHKKGLPFLLSALTEVRRVRPACLLVIGEVRPRDAEHLVAFRAEHPEDAARILISGPLDTPESIAAHLRLCDVYLQPSLWEGMPNALLEAMACARPVVASDAGGIPEAVDAGRNGFIVPKALLNHLGQACLDVLSLPPEQRAALGVAARQRIEARFQAEAEAEVLRRILARAIPSRSS</sequence>
<dbReference type="GO" id="GO:0016757">
    <property type="term" value="F:glycosyltransferase activity"/>
    <property type="evidence" value="ECO:0007669"/>
    <property type="project" value="UniProtKB-ARBA"/>
</dbReference>
<dbReference type="PATRIC" id="fig|1297742.4.peg.7480"/>
<keyword evidence="3" id="KW-1185">Reference proteome</keyword>
<name>A0A0H4XA10_9BACT</name>
<dbReference type="KEGG" id="mym:A176_007352"/>
<dbReference type="InterPro" id="IPR028098">
    <property type="entry name" value="Glyco_trans_4-like_N"/>
</dbReference>
<dbReference type="Proteomes" id="UP000009026">
    <property type="component" value="Chromosome"/>
</dbReference>
<gene>
    <name evidence="2" type="ORF">A176_007352</name>
</gene>